<keyword evidence="3" id="KW-1185">Reference proteome</keyword>
<keyword evidence="1" id="KW-0732">Signal</keyword>
<evidence type="ECO:0000313" key="3">
    <source>
        <dbReference type="Proteomes" id="UP001254257"/>
    </source>
</evidence>
<reference evidence="2 3" key="1">
    <citation type="submission" date="2023-09" db="EMBL/GenBank/DDBJ databases">
        <title>Whole genome shotgun sequencing (WGS) of Bosea sp. ZW T0_25, isolated from stored onions (Allium cepa).</title>
        <authorList>
            <person name="Stoll D.A."/>
            <person name="Huch M."/>
        </authorList>
    </citation>
    <scope>NUCLEOTIDE SEQUENCE [LARGE SCALE GENOMIC DNA]</scope>
    <source>
        <strain evidence="2 3">ZW T0_25</strain>
    </source>
</reference>
<proteinExistence type="predicted"/>
<dbReference type="EMBL" id="JAWDID010000009">
    <property type="protein sequence ID" value="MDU0339918.1"/>
    <property type="molecule type" value="Genomic_DNA"/>
</dbReference>
<evidence type="ECO:0000256" key="1">
    <source>
        <dbReference type="SAM" id="SignalP"/>
    </source>
</evidence>
<accession>A0ABU3S557</accession>
<dbReference type="RefSeq" id="WP_316017800.1">
    <property type="nucleotide sequence ID" value="NZ_JAWDID010000009.1"/>
</dbReference>
<sequence length="163" mass="17319">MRLVAGAMLCAATVLLTSGAGIAQQKSAEWVLGVDKDTQEELGLKKPPRVAHVRAKAGRKSSFVLTKCSRNAIEGRFDDDPTINVEKLAGGSDTKKIFVSFDGVSAVSTFADNGYAPWYVALPTPPRNATTINLCPTAEAAGSRCLRFPIEGFAGARQFVCGR</sequence>
<organism evidence="2 3">
    <name type="scientific">Bosea rubneri</name>
    <dbReference type="NCBI Taxonomy" id="3075434"/>
    <lineage>
        <taxon>Bacteria</taxon>
        <taxon>Pseudomonadati</taxon>
        <taxon>Pseudomonadota</taxon>
        <taxon>Alphaproteobacteria</taxon>
        <taxon>Hyphomicrobiales</taxon>
        <taxon>Boseaceae</taxon>
        <taxon>Bosea</taxon>
    </lineage>
</organism>
<evidence type="ECO:0000313" key="2">
    <source>
        <dbReference type="EMBL" id="MDU0339918.1"/>
    </source>
</evidence>
<protein>
    <submittedName>
        <fullName evidence="2">Uncharacterized protein</fullName>
    </submittedName>
</protein>
<feature type="chain" id="PRO_5047376226" evidence="1">
    <location>
        <begin position="24"/>
        <end position="163"/>
    </location>
</feature>
<dbReference type="Proteomes" id="UP001254257">
    <property type="component" value="Unassembled WGS sequence"/>
</dbReference>
<name>A0ABU3S557_9HYPH</name>
<feature type="signal peptide" evidence="1">
    <location>
        <begin position="1"/>
        <end position="23"/>
    </location>
</feature>
<gene>
    <name evidence="2" type="ORF">RKE40_08500</name>
</gene>
<comment type="caution">
    <text evidence="2">The sequence shown here is derived from an EMBL/GenBank/DDBJ whole genome shotgun (WGS) entry which is preliminary data.</text>
</comment>